<dbReference type="InterPro" id="IPR005312">
    <property type="entry name" value="DUF1759"/>
</dbReference>
<keyword evidence="2" id="KW-1133">Transmembrane helix</keyword>
<proteinExistence type="predicted"/>
<feature type="compositionally biased region" description="Basic residues" evidence="1">
    <location>
        <begin position="597"/>
        <end position="607"/>
    </location>
</feature>
<dbReference type="PANTHER" id="PTHR46903:SF1">
    <property type="entry name" value="CCHC-TYPE DOMAIN-CONTAINING PROTEIN"/>
    <property type="match status" value="1"/>
</dbReference>
<reference evidence="3" key="1">
    <citation type="submission" date="2021-11" db="EMBL/GenBank/DDBJ databases">
        <authorList>
            <person name="Schell T."/>
        </authorList>
    </citation>
    <scope>NUCLEOTIDE SEQUENCE</scope>
    <source>
        <strain evidence="3">M5</strain>
    </source>
</reference>
<feature type="region of interest" description="Disordered" evidence="1">
    <location>
        <begin position="588"/>
        <end position="618"/>
    </location>
</feature>
<name>A0A8J2RLW1_9CRUS</name>
<gene>
    <name evidence="3" type="ORF">DGAL_LOCUS8658</name>
</gene>
<evidence type="ECO:0000313" key="4">
    <source>
        <dbReference type="Proteomes" id="UP000789390"/>
    </source>
</evidence>
<comment type="caution">
    <text evidence="3">The sequence shown here is derived from an EMBL/GenBank/DDBJ whole genome shotgun (WGS) entry which is preliminary data.</text>
</comment>
<accession>A0A8J2RLW1</accession>
<dbReference type="AlphaFoldDB" id="A0A8J2RLW1"/>
<dbReference type="Pfam" id="PF03564">
    <property type="entry name" value="DUF1759"/>
    <property type="match status" value="1"/>
</dbReference>
<evidence type="ECO:0000256" key="2">
    <source>
        <dbReference type="SAM" id="Phobius"/>
    </source>
</evidence>
<feature type="transmembrane region" description="Helical" evidence="2">
    <location>
        <begin position="66"/>
        <end position="85"/>
    </location>
</feature>
<sequence length="860" mass="95085">MSQKCCGINTKLRTVCALKNAGTFGPSSRSFNRLLRSRHLTADNFIVVSLLQPLLTVGQPSYCCKFIVVSLSAANTLIVAILLLPSSSWLAFLQPTLSSLVSHPAAAKFIVVSLLQPTLLLLASHPAATKFIVVSLLQPTLSLLVSHPAAAKFIVVSLLQPTLSSLVSHPAAAKFIVVSHLQPTQLSSAGHHSSLLLSRCSINQHHPSSSRVSPESFCTRKPFQMADEDSQLQEEDQTELSSLDQEEEAERQDNLHLTYVTKVGETTEAAKAYLRSREGEAPSEIEQIINLPTGPGATPSEIGRREQEHFEAVAAAQKRCDDARVQIDQLWGEADAAQAALRQLTARPADPVRHTPAVPPVNPLAVDWVNQQRRINSEEQEAPDDWIDKYDAGLLPPVSTRYSSRSAVSAELEPYQGKALDWFGWIDLFRALVHDTPKSPGEKLALLKRYLRDECLDVVYGLGGGEAAYIQALVRLKETYGRRDVMKAAHLTALGQLEPKGEGASFKRFAEKVRSHLFDLSRIGETSAADVIEKICLKLNLQDRLAWNENRRGRIEERSMNEFGSWLCSRAAAYQNAYSIAASQMNASSTPTNRGFAPKRSRAHHTTAKTQDGGAGTRSSKPYCFKCEKSHWLSDCEEFKALPVGERVHFCMKRRLCFSCFSCKHSVYDCPSRRPCKHTDCRYTHHPLLHDEGKLPVKSAKPSTTRAKEDQKVALGMLRLQIQGSDGSWSWASVFADEGSDTTLMRSAFATSLKIRGSPQILTVDGAGGVVDDTEFGRDRHLGGIHHKEGREPGPDYILEQGEIAWPPFTREPARRERWWERVVSSSGPEARYAQDTCTDVDVIYGISPILGAVSKLKKR</sequence>
<evidence type="ECO:0000313" key="3">
    <source>
        <dbReference type="EMBL" id="CAH0105602.1"/>
    </source>
</evidence>
<keyword evidence="2" id="KW-0812">Transmembrane</keyword>
<evidence type="ECO:0000256" key="1">
    <source>
        <dbReference type="SAM" id="MobiDB-lite"/>
    </source>
</evidence>
<feature type="compositionally biased region" description="Acidic residues" evidence="1">
    <location>
        <begin position="227"/>
        <end position="250"/>
    </location>
</feature>
<organism evidence="3 4">
    <name type="scientific">Daphnia galeata</name>
    <dbReference type="NCBI Taxonomy" id="27404"/>
    <lineage>
        <taxon>Eukaryota</taxon>
        <taxon>Metazoa</taxon>
        <taxon>Ecdysozoa</taxon>
        <taxon>Arthropoda</taxon>
        <taxon>Crustacea</taxon>
        <taxon>Branchiopoda</taxon>
        <taxon>Diplostraca</taxon>
        <taxon>Cladocera</taxon>
        <taxon>Anomopoda</taxon>
        <taxon>Daphniidae</taxon>
        <taxon>Daphnia</taxon>
    </lineage>
</organism>
<feature type="region of interest" description="Disordered" evidence="1">
    <location>
        <begin position="227"/>
        <end position="254"/>
    </location>
</feature>
<dbReference type="EMBL" id="CAKKLH010000190">
    <property type="protein sequence ID" value="CAH0105602.1"/>
    <property type="molecule type" value="Genomic_DNA"/>
</dbReference>
<keyword evidence="2" id="KW-0472">Membrane</keyword>
<evidence type="ECO:0008006" key="5">
    <source>
        <dbReference type="Google" id="ProtNLM"/>
    </source>
</evidence>
<protein>
    <recommendedName>
        <fullName evidence="5">Peptidase aspartic putative domain-containing protein</fullName>
    </recommendedName>
</protein>
<dbReference type="Proteomes" id="UP000789390">
    <property type="component" value="Unassembled WGS sequence"/>
</dbReference>
<keyword evidence="4" id="KW-1185">Reference proteome</keyword>
<dbReference type="OrthoDB" id="6363640at2759"/>
<dbReference type="PANTHER" id="PTHR46903">
    <property type="entry name" value="C2H2-TYPE DOMAIN-CONTAINING PROTEIN"/>
    <property type="match status" value="1"/>
</dbReference>